<feature type="transmembrane region" description="Helical" evidence="9">
    <location>
        <begin position="320"/>
        <end position="343"/>
    </location>
</feature>
<dbReference type="Gene3D" id="3.40.50.300">
    <property type="entry name" value="P-loop containing nucleotide triphosphate hydrolases"/>
    <property type="match status" value="1"/>
</dbReference>
<dbReference type="InterPro" id="IPR003593">
    <property type="entry name" value="AAA+_ATPase"/>
</dbReference>
<dbReference type="Pfam" id="PF00005">
    <property type="entry name" value="ABC_tran"/>
    <property type="match status" value="1"/>
</dbReference>
<feature type="transmembrane region" description="Helical" evidence="9">
    <location>
        <begin position="290"/>
        <end position="314"/>
    </location>
</feature>
<evidence type="ECO:0000256" key="1">
    <source>
        <dbReference type="ARBA" id="ARBA00004651"/>
    </source>
</evidence>
<dbReference type="InterPro" id="IPR036640">
    <property type="entry name" value="ABC1_TM_sf"/>
</dbReference>
<feature type="transmembrane region" description="Helical" evidence="9">
    <location>
        <begin position="400"/>
        <end position="423"/>
    </location>
</feature>
<evidence type="ECO:0000313" key="12">
    <source>
        <dbReference type="EMBL" id="OAA90633.1"/>
    </source>
</evidence>
<protein>
    <submittedName>
        <fullName evidence="12">Putative ABC transporter ATP-binding protein</fullName>
    </submittedName>
</protein>
<dbReference type="SUPFAM" id="SSF52540">
    <property type="entry name" value="P-loop containing nucleoside triphosphate hydrolases"/>
    <property type="match status" value="1"/>
</dbReference>
<keyword evidence="2" id="KW-0813">Transport</keyword>
<feature type="domain" description="ABC transmembrane type-1" evidence="11">
    <location>
        <begin position="224"/>
        <end position="463"/>
    </location>
</feature>
<dbReference type="InterPro" id="IPR027417">
    <property type="entry name" value="P-loop_NTPase"/>
</dbReference>
<dbReference type="PATRIC" id="fig|1538.10.peg.448"/>
<evidence type="ECO:0000256" key="9">
    <source>
        <dbReference type="SAM" id="Phobius"/>
    </source>
</evidence>
<name>A0A166R8L9_9CLOT</name>
<dbReference type="EMBL" id="LITT01000011">
    <property type="protein sequence ID" value="OAA90633.1"/>
    <property type="molecule type" value="Genomic_DNA"/>
</dbReference>
<dbReference type="SUPFAM" id="SSF90123">
    <property type="entry name" value="ABC transporter transmembrane region"/>
    <property type="match status" value="1"/>
</dbReference>
<dbReference type="SMART" id="SM00382">
    <property type="entry name" value="AAA"/>
    <property type="match status" value="1"/>
</dbReference>
<dbReference type="FunFam" id="3.40.50.300:FF:000854">
    <property type="entry name" value="Multidrug ABC transporter ATP-binding protein"/>
    <property type="match status" value="1"/>
</dbReference>
<comment type="subcellular location">
    <subcellularLocation>
        <location evidence="1">Cell membrane</location>
        <topology evidence="1">Multi-pass membrane protein</topology>
    </subcellularLocation>
</comment>
<comment type="caution">
    <text evidence="12">The sequence shown here is derived from an EMBL/GenBank/DDBJ whole genome shotgun (WGS) entry which is preliminary data.</text>
</comment>
<dbReference type="PANTHER" id="PTHR43394">
    <property type="entry name" value="ATP-DEPENDENT PERMEASE MDL1, MITOCHONDRIAL"/>
    <property type="match status" value="1"/>
</dbReference>
<keyword evidence="4 9" id="KW-0812">Transmembrane</keyword>
<sequence>MIKLIKYLKPFIGLIIAAIILLFVQAMCDLALPDYTSNIVNKGIQQGGIVSSVPQAIRESQMKKLEVFMNKSDLKEISKNYVPVDKSNADYYRYLEKYPNLKNEPIFVLKDVDKNEMDKLNSIMGKSIIDVSGVEKIKSNARNGIISFNGMKLPASANLFDILSKMPDNQRLKVIEDINKKTSSFGESMTVQMTAPEVKAEYNALGMNTDKIQSKYIINIGVRMLLIALLGGICTVAVGFLASKTAAGLARNLRKNIFEKVENFSNAEFDKFSTASLITRSTNDITQIQMLMVVMIRMVFYAPIMGIGGVIRAMGKSKSMSWIIALAVIVLLGLILVVFAVAFPKFKIIQKLIDKLNLVTRENLSGMMVIRAFNTQKFEEERFDKANRDVTKTNLFVNRVMVSMMPIMMFVMNAVTLLIVWVGSHQVANSSMQVGDMMAFMQYAMQIIMSFLMLAVMFILIPRASVSAGRIDEVLETDISIVDPKDIIHFDGSLKGNVEFKNVSFRYPGAGEDALKNISFKALPGKTTAFIGSTGSGKTTLLNLIMRFYDAAAGEVLVDGVNVKKVTQHELRDKIGYVPQKGYLFSGTIESNLKYGDKNVSCDGINHAVEVSQSEEFINEKIKGIESEISEGGSNVSGGQKQRLSIARALVKKPEIYVFDDSFSALDFKTDAALRKALRKETTSSTFIIVAQRISTIIDADQIIVLDDGNVVGIGTHEELMKSCEAYREIAFSQLSKEELA</sequence>
<keyword evidence="5" id="KW-0547">Nucleotide-binding</keyword>
<keyword evidence="3" id="KW-1003">Cell membrane</keyword>
<dbReference type="CDD" id="cd18548">
    <property type="entry name" value="ABC_6TM_Tm287_like"/>
    <property type="match status" value="1"/>
</dbReference>
<keyword evidence="7 9" id="KW-1133">Transmembrane helix</keyword>
<reference evidence="12 13" key="1">
    <citation type="journal article" date="2015" name="Biotechnol. Bioeng.">
        <title>Genome sequence and phenotypic characterization of Caulobacter segnis.</title>
        <authorList>
            <person name="Patel S."/>
            <person name="Fletcher B."/>
            <person name="Scott D.C."/>
            <person name="Ely B."/>
        </authorList>
    </citation>
    <scope>NUCLEOTIDE SEQUENCE [LARGE SCALE GENOMIC DNA]</scope>
    <source>
        <strain evidence="12 13">ERI-2</strain>
    </source>
</reference>
<evidence type="ECO:0000259" key="10">
    <source>
        <dbReference type="PROSITE" id="PS50893"/>
    </source>
</evidence>
<dbReference type="AlphaFoldDB" id="A0A166R8L9"/>
<proteinExistence type="predicted"/>
<dbReference type="Gene3D" id="1.20.1560.10">
    <property type="entry name" value="ABC transporter type 1, transmembrane domain"/>
    <property type="match status" value="1"/>
</dbReference>
<organism evidence="12 13">
    <name type="scientific">Clostridium ljungdahlii</name>
    <dbReference type="NCBI Taxonomy" id="1538"/>
    <lineage>
        <taxon>Bacteria</taxon>
        <taxon>Bacillati</taxon>
        <taxon>Bacillota</taxon>
        <taxon>Clostridia</taxon>
        <taxon>Eubacteriales</taxon>
        <taxon>Clostridiaceae</taxon>
        <taxon>Clostridium</taxon>
    </lineage>
</organism>
<dbReference type="PANTHER" id="PTHR43394:SF1">
    <property type="entry name" value="ATP-BINDING CASSETTE SUB-FAMILY B MEMBER 10, MITOCHONDRIAL"/>
    <property type="match status" value="1"/>
</dbReference>
<keyword evidence="8 9" id="KW-0472">Membrane</keyword>
<dbReference type="GO" id="GO:0015421">
    <property type="term" value="F:ABC-type oligopeptide transporter activity"/>
    <property type="evidence" value="ECO:0007669"/>
    <property type="project" value="TreeGrafter"/>
</dbReference>
<dbReference type="OrthoDB" id="9762778at2"/>
<dbReference type="PROSITE" id="PS50929">
    <property type="entry name" value="ABC_TM1F"/>
    <property type="match status" value="1"/>
</dbReference>
<keyword evidence="6 12" id="KW-0067">ATP-binding</keyword>
<dbReference type="GO" id="GO:0005524">
    <property type="term" value="F:ATP binding"/>
    <property type="evidence" value="ECO:0007669"/>
    <property type="project" value="UniProtKB-KW"/>
</dbReference>
<dbReference type="InterPro" id="IPR039421">
    <property type="entry name" value="Type_1_exporter"/>
</dbReference>
<accession>A0A166R8L9</accession>
<feature type="transmembrane region" description="Helical" evidence="9">
    <location>
        <begin position="220"/>
        <end position="242"/>
    </location>
</feature>
<evidence type="ECO:0000256" key="4">
    <source>
        <dbReference type="ARBA" id="ARBA00022692"/>
    </source>
</evidence>
<evidence type="ECO:0000256" key="6">
    <source>
        <dbReference type="ARBA" id="ARBA00022840"/>
    </source>
</evidence>
<dbReference type="Proteomes" id="UP000077407">
    <property type="component" value="Unassembled WGS sequence"/>
</dbReference>
<dbReference type="Pfam" id="PF00664">
    <property type="entry name" value="ABC_membrane"/>
    <property type="match status" value="1"/>
</dbReference>
<dbReference type="InterPro" id="IPR017871">
    <property type="entry name" value="ABC_transporter-like_CS"/>
</dbReference>
<evidence type="ECO:0000256" key="2">
    <source>
        <dbReference type="ARBA" id="ARBA00022448"/>
    </source>
</evidence>
<dbReference type="RefSeq" id="WP_063555054.1">
    <property type="nucleotide sequence ID" value="NZ_LITT01000011.1"/>
</dbReference>
<gene>
    <name evidence="12" type="ORF">WY13_01537</name>
</gene>
<evidence type="ECO:0000313" key="13">
    <source>
        <dbReference type="Proteomes" id="UP000077407"/>
    </source>
</evidence>
<dbReference type="InterPro" id="IPR003439">
    <property type="entry name" value="ABC_transporter-like_ATP-bd"/>
</dbReference>
<dbReference type="GO" id="GO:0016887">
    <property type="term" value="F:ATP hydrolysis activity"/>
    <property type="evidence" value="ECO:0007669"/>
    <property type="project" value="InterPro"/>
</dbReference>
<dbReference type="PROSITE" id="PS00211">
    <property type="entry name" value="ABC_TRANSPORTER_1"/>
    <property type="match status" value="1"/>
</dbReference>
<evidence type="ECO:0000256" key="3">
    <source>
        <dbReference type="ARBA" id="ARBA00022475"/>
    </source>
</evidence>
<feature type="domain" description="ABC transporter" evidence="10">
    <location>
        <begin position="498"/>
        <end position="733"/>
    </location>
</feature>
<evidence type="ECO:0000256" key="8">
    <source>
        <dbReference type="ARBA" id="ARBA00023136"/>
    </source>
</evidence>
<evidence type="ECO:0000259" key="11">
    <source>
        <dbReference type="PROSITE" id="PS50929"/>
    </source>
</evidence>
<feature type="transmembrane region" description="Helical" evidence="9">
    <location>
        <begin position="443"/>
        <end position="461"/>
    </location>
</feature>
<dbReference type="PROSITE" id="PS50893">
    <property type="entry name" value="ABC_TRANSPORTER_2"/>
    <property type="match status" value="1"/>
</dbReference>
<dbReference type="InterPro" id="IPR011527">
    <property type="entry name" value="ABC1_TM_dom"/>
</dbReference>
<evidence type="ECO:0000256" key="5">
    <source>
        <dbReference type="ARBA" id="ARBA00022741"/>
    </source>
</evidence>
<dbReference type="GO" id="GO:0005886">
    <property type="term" value="C:plasma membrane"/>
    <property type="evidence" value="ECO:0007669"/>
    <property type="project" value="UniProtKB-SubCell"/>
</dbReference>
<evidence type="ECO:0000256" key="7">
    <source>
        <dbReference type="ARBA" id="ARBA00022989"/>
    </source>
</evidence>